<accession>A0A2K5I718</accession>
<reference evidence="1" key="1">
    <citation type="submission" date="2025-08" db="UniProtKB">
        <authorList>
            <consortium name="Ensembl"/>
        </authorList>
    </citation>
    <scope>IDENTIFICATION</scope>
</reference>
<evidence type="ECO:0008006" key="3">
    <source>
        <dbReference type="Google" id="ProtNLM"/>
    </source>
</evidence>
<protein>
    <recommendedName>
        <fullName evidence="3">Protein kinase domain-containing protein</fullName>
    </recommendedName>
</protein>
<reference evidence="1" key="2">
    <citation type="submission" date="2025-09" db="UniProtKB">
        <authorList>
            <consortium name="Ensembl"/>
        </authorList>
    </citation>
    <scope>IDENTIFICATION</scope>
</reference>
<keyword evidence="2" id="KW-1185">Reference proteome</keyword>
<dbReference type="Ensembl" id="ENSCANT00000035329.1">
    <property type="protein sequence ID" value="ENSCANP00000012420.1"/>
    <property type="gene ID" value="ENSCANG00000029552.1"/>
</dbReference>
<proteinExistence type="predicted"/>
<evidence type="ECO:0000313" key="2">
    <source>
        <dbReference type="Proteomes" id="UP000233080"/>
    </source>
</evidence>
<dbReference type="Proteomes" id="UP000233080">
    <property type="component" value="Unassembled WGS sequence"/>
</dbReference>
<dbReference type="Gene3D" id="3.30.200.20">
    <property type="entry name" value="Phosphorylase Kinase, domain 1"/>
    <property type="match status" value="1"/>
</dbReference>
<dbReference type="AlphaFoldDB" id="A0A2K5I718"/>
<sequence length="41" mass="4526">MAGPGWGPPRLDGFILTERLGSGKYATVYKAYAKNAKKWII</sequence>
<organism evidence="1 2">
    <name type="scientific">Colobus angolensis palliatus</name>
    <name type="common">Peters' Angolan colobus</name>
    <dbReference type="NCBI Taxonomy" id="336983"/>
    <lineage>
        <taxon>Eukaryota</taxon>
        <taxon>Metazoa</taxon>
        <taxon>Chordata</taxon>
        <taxon>Craniata</taxon>
        <taxon>Vertebrata</taxon>
        <taxon>Euteleostomi</taxon>
        <taxon>Mammalia</taxon>
        <taxon>Eutheria</taxon>
        <taxon>Euarchontoglires</taxon>
        <taxon>Primates</taxon>
        <taxon>Haplorrhini</taxon>
        <taxon>Catarrhini</taxon>
        <taxon>Cercopithecidae</taxon>
        <taxon>Colobinae</taxon>
        <taxon>Colobus</taxon>
    </lineage>
</organism>
<dbReference type="InterPro" id="IPR011009">
    <property type="entry name" value="Kinase-like_dom_sf"/>
</dbReference>
<evidence type="ECO:0000313" key="1">
    <source>
        <dbReference type="Ensembl" id="ENSCANP00000012420.1"/>
    </source>
</evidence>
<name>A0A2K5I718_COLAP</name>
<dbReference type="SUPFAM" id="SSF56112">
    <property type="entry name" value="Protein kinase-like (PK-like)"/>
    <property type="match status" value="1"/>
</dbReference>